<feature type="compositionally biased region" description="Polar residues" evidence="1">
    <location>
        <begin position="450"/>
        <end position="508"/>
    </location>
</feature>
<evidence type="ECO:0000256" key="1">
    <source>
        <dbReference type="SAM" id="MobiDB-lite"/>
    </source>
</evidence>
<evidence type="ECO:0000313" key="2">
    <source>
        <dbReference type="EMBL" id="KAB7505727.1"/>
    </source>
</evidence>
<evidence type="ECO:0000313" key="3">
    <source>
        <dbReference type="Proteomes" id="UP000326759"/>
    </source>
</evidence>
<feature type="compositionally biased region" description="Low complexity" evidence="1">
    <location>
        <begin position="876"/>
        <end position="890"/>
    </location>
</feature>
<feature type="compositionally biased region" description="Basic residues" evidence="1">
    <location>
        <begin position="1164"/>
        <end position="1178"/>
    </location>
</feature>
<feature type="compositionally biased region" description="Low complexity" evidence="1">
    <location>
        <begin position="1937"/>
        <end position="1954"/>
    </location>
</feature>
<feature type="compositionally biased region" description="Acidic residues" evidence="1">
    <location>
        <begin position="146"/>
        <end position="167"/>
    </location>
</feature>
<feature type="compositionally biased region" description="Low complexity" evidence="1">
    <location>
        <begin position="957"/>
        <end position="971"/>
    </location>
</feature>
<feature type="region of interest" description="Disordered" evidence="1">
    <location>
        <begin position="956"/>
        <end position="982"/>
    </location>
</feature>
<feature type="compositionally biased region" description="Basic and acidic residues" evidence="1">
    <location>
        <begin position="891"/>
        <end position="908"/>
    </location>
</feature>
<feature type="compositionally biased region" description="Basic and acidic residues" evidence="1">
    <location>
        <begin position="1348"/>
        <end position="1361"/>
    </location>
</feature>
<feature type="compositionally biased region" description="Basic and acidic residues" evidence="1">
    <location>
        <begin position="646"/>
        <end position="655"/>
    </location>
</feature>
<dbReference type="OrthoDB" id="6383007at2759"/>
<organism evidence="2 3">
    <name type="scientific">Armadillidium nasatum</name>
    <dbReference type="NCBI Taxonomy" id="96803"/>
    <lineage>
        <taxon>Eukaryota</taxon>
        <taxon>Metazoa</taxon>
        <taxon>Ecdysozoa</taxon>
        <taxon>Arthropoda</taxon>
        <taxon>Crustacea</taxon>
        <taxon>Multicrustacea</taxon>
        <taxon>Malacostraca</taxon>
        <taxon>Eumalacostraca</taxon>
        <taxon>Peracarida</taxon>
        <taxon>Isopoda</taxon>
        <taxon>Oniscidea</taxon>
        <taxon>Crinocheta</taxon>
        <taxon>Armadillidiidae</taxon>
        <taxon>Armadillidium</taxon>
    </lineage>
</organism>
<feature type="compositionally biased region" description="Basic and acidic residues" evidence="1">
    <location>
        <begin position="1413"/>
        <end position="1426"/>
    </location>
</feature>
<feature type="compositionally biased region" description="Low complexity" evidence="1">
    <location>
        <begin position="25"/>
        <end position="43"/>
    </location>
</feature>
<reference evidence="2 3" key="1">
    <citation type="journal article" date="2019" name="PLoS Biol.">
        <title>Sex chromosomes control vertical transmission of feminizing Wolbachia symbionts in an isopod.</title>
        <authorList>
            <person name="Becking T."/>
            <person name="Chebbi M.A."/>
            <person name="Giraud I."/>
            <person name="Moumen B."/>
            <person name="Laverre T."/>
            <person name="Caubet Y."/>
            <person name="Peccoud J."/>
            <person name="Gilbert C."/>
            <person name="Cordaux R."/>
        </authorList>
    </citation>
    <scope>NUCLEOTIDE SEQUENCE [LARGE SCALE GENOMIC DNA]</scope>
    <source>
        <strain evidence="2">ANa2</strain>
        <tissue evidence="2">Whole body excluding digestive tract and cuticle</tissue>
    </source>
</reference>
<feature type="compositionally biased region" description="Basic and acidic residues" evidence="1">
    <location>
        <begin position="783"/>
        <end position="822"/>
    </location>
</feature>
<feature type="compositionally biased region" description="Basic and acidic residues" evidence="1">
    <location>
        <begin position="1199"/>
        <end position="1208"/>
    </location>
</feature>
<feature type="compositionally biased region" description="Basic and acidic residues" evidence="1">
    <location>
        <begin position="1295"/>
        <end position="1307"/>
    </location>
</feature>
<feature type="compositionally biased region" description="Basic and acidic residues" evidence="1">
    <location>
        <begin position="1"/>
        <end position="12"/>
    </location>
</feature>
<accession>A0A5N5THL1</accession>
<gene>
    <name evidence="2" type="ORF">Anas_00004</name>
</gene>
<feature type="non-terminal residue" evidence="2">
    <location>
        <position position="1"/>
    </location>
</feature>
<sequence length="2003" mass="222943">IISDELRSKSLSDGDCDDENCENITSSSPTPSFDSRSRSSFPRRSFHHSRDQNRFPHNHPPSRHSSSIHQKHHFDQNEVFLERGVSAERCPSESFTRPFYQENRTHFPPGQKRRQYKQFGGKGGFYTKGYSPYSGEQGPRRRWSEDESLALEDPKEEETDDVEEDDEKPSQPVHTVFIDNEEYTKIQTPRQEVIFKKSSLDKKRDSIDLESSPSSCGSLTGCDPNSQGDQVSLAGSVEEPVLSPEDEPQCDEMQENRPFEGKFRDGNANNLFTGDPGLPPLAGVVMQQAYPGGPMISIPVHWTQFLDPGLIPGDTALTPLDPTFTHIIDPTDLPVNPAHILPVQHDSNGCPVTVQVRVNADGQPVEIEPSAFTVSLSTLEPHQQEMILRKRTDILTSSHNSYSEAPAPLSEKEQVEVKKFDNGNYCSSEEPDDTPKETSSGNKDSDGTIPEQNYDCSPDSQYATMSEASTAPTTPSGELSDITDSAARSKSNTDESTLNSYTESSNKLSRLDSLLETEPSEEDYCEDVDSFNFKKTKEVALTDSDCSQESKIDSTNGNVDSLQPSISSNDSEILLASQSSSTHTISEPLLTSQPSSIEKVSSAVSETVLSNQSSSTDIVSDQISNQKLSNEIDSAKLSLRKVDKTCLESTSKEDSTSQNKKKKNRCNSIDSTISSQTSSVGDIHRSESESVEAPSKYKVKKNARKLKKEKKRLSKEKNKAKISAVNLRSESCTETESSNSKSSSKTSENTPEEDNDTSENIPEKDNDASENTPENNDDTSENTPEKNDVTLENTPEKNDVTSENTPEKDSNTSENTPEKNNDTLENTPEEDNDLKSSLSEVNVSEEIENRCTDNTENTVVTNDSENNELNKEHSDSPGTTTDTNSDSSLTKSEKEVAVIENDKVETGKESQSLSSEEQDENYICKQGFVMVPILTPYYDPSVLYGYQVIVPENLPERNYNSNTNNNNNNSNNRKKKKKHRKRYHEDNYLDTELYAGEPFVATPNGYVVPMDASHLCQLHGYQYLPSVFPHVMSDEGLVSIDHPSYMHEHYRDMSHRRINSYGERERRNRYSKHYEEYRKKAGTGTQNPQEKSALPKDPLESADSGVSESEELAHLNLTKSANEVDKEINDDKEVSPKKSKGRKSSSNFSNEVEQKQSLENGKSKNSKKKNKKKKKKKKDIVEILEPDFSSFDSPTPRFEVSKNDEPFKPKQNKNSKNKKKKIINVTEDVKKEENDSTSSNKSKKSKTVLKNSAKNSDERIASPIPSPSEKIVKKDSKINPKNKKVGKAKNKNKSQKSEKGKSQTLGEKEELCFAEVSNQSESLLNSSLSQNDGITSAQVPEIPQTEESPLHETSEFQHEENFACVNSTTDQDFLSQESGIGVESEESLNYNESYDASILSQEEEELNANEQEETSRQSDENKTFRELGNENYAESFDDEVKLEDIATCSGNETTSENVVTSSGNETISMNVVTCSDNEPILENVLTCSDKEPILDNVLSDNETTSENCIACSEMKTISANALICPCNETISENVTTCFDNEMLLENQENLVTYSENEKTIENVITCAIETKELVTEKWENSQKIEVENNDIYIEDTFSTSELDSESLQLNCSSLSMPEDILSHSETFVKDESNICNIKLDNKCDNFVLNTNNELSSSSSENSNQVVSFKDLGVTEAVKRWIREVTPEKAFCITDETRSIIFAKSKEYSEIVSEDESDCEEISEASKNEYQSKNVLSNPSVASPSECSLGVSSERVASFDSSFTGERENAKVLQIIKYSNSQDFDKESFIHWSRERLYSSSSSSSSFPLCPPEDSSKLLDDPRVYDPSVYSKYYQLGADVQMTPSNSSTRESTLSPSFVGSEDVDFRSERESVTPTENYTTSIATEILKSEKIRANMAHISPSFCEDAFPVPHCGSTASCSDTNSEIYMKMERGIKVSGPGYSESSSGIGSSLASTPNTSPYHQFPSETTNSSNSRPKLEPHPLVNLSVGEGPLPCRTLCCSVM</sequence>
<feature type="region of interest" description="Disordered" evidence="1">
    <location>
        <begin position="422"/>
        <end position="511"/>
    </location>
</feature>
<comment type="caution">
    <text evidence="2">The sequence shown here is derived from an EMBL/GenBank/DDBJ whole genome shotgun (WGS) entry which is preliminary data.</text>
</comment>
<feature type="region of interest" description="Disordered" evidence="1">
    <location>
        <begin position="646"/>
        <end position="917"/>
    </location>
</feature>
<dbReference type="EMBL" id="SEYY01001125">
    <property type="protein sequence ID" value="KAB7505727.1"/>
    <property type="molecule type" value="Genomic_DNA"/>
</dbReference>
<feature type="region of interest" description="Disordered" evidence="1">
    <location>
        <begin position="1841"/>
        <end position="1874"/>
    </location>
</feature>
<feature type="region of interest" description="Disordered" evidence="1">
    <location>
        <begin position="1403"/>
        <end position="1426"/>
    </location>
</feature>
<feature type="region of interest" description="Disordered" evidence="1">
    <location>
        <begin position="1320"/>
        <end position="1363"/>
    </location>
</feature>
<feature type="compositionally biased region" description="Low complexity" evidence="1">
    <location>
        <begin position="729"/>
        <end position="749"/>
    </location>
</feature>
<feature type="region of interest" description="Disordered" evidence="1">
    <location>
        <begin position="1078"/>
        <end position="1307"/>
    </location>
</feature>
<feature type="compositionally biased region" description="Basic residues" evidence="1">
    <location>
        <begin position="697"/>
        <end position="720"/>
    </location>
</feature>
<feature type="compositionally biased region" description="Low complexity" evidence="1">
    <location>
        <begin position="668"/>
        <end position="679"/>
    </location>
</feature>
<name>A0A5N5THL1_9CRUS</name>
<feature type="compositionally biased region" description="Basic residues" evidence="1">
    <location>
        <begin position="1280"/>
        <end position="1294"/>
    </location>
</feature>
<feature type="region of interest" description="Disordered" evidence="1">
    <location>
        <begin position="544"/>
        <end position="620"/>
    </location>
</feature>
<feature type="compositionally biased region" description="Basic residues" evidence="1">
    <location>
        <begin position="972"/>
        <end position="982"/>
    </location>
</feature>
<keyword evidence="3" id="KW-1185">Reference proteome</keyword>
<feature type="compositionally biased region" description="Polar residues" evidence="1">
    <location>
        <begin position="1955"/>
        <end position="1975"/>
    </location>
</feature>
<dbReference type="Proteomes" id="UP000326759">
    <property type="component" value="Unassembled WGS sequence"/>
</dbReference>
<feature type="compositionally biased region" description="Low complexity" evidence="1">
    <location>
        <begin position="854"/>
        <end position="864"/>
    </location>
</feature>
<feature type="region of interest" description="Disordered" evidence="1">
    <location>
        <begin position="1"/>
        <end position="231"/>
    </location>
</feature>
<feature type="compositionally biased region" description="Acidic residues" evidence="1">
    <location>
        <begin position="1403"/>
        <end position="1412"/>
    </location>
</feature>
<protein>
    <submittedName>
        <fullName evidence="2">Uncharacterized protein</fullName>
    </submittedName>
</protein>
<proteinExistence type="predicted"/>
<feature type="compositionally biased region" description="Low complexity" evidence="1">
    <location>
        <begin position="1320"/>
        <end position="1331"/>
    </location>
</feature>
<feature type="compositionally biased region" description="Polar residues" evidence="1">
    <location>
        <begin position="1841"/>
        <end position="1857"/>
    </location>
</feature>
<feature type="compositionally biased region" description="Polar residues" evidence="1">
    <location>
        <begin position="209"/>
        <end position="230"/>
    </location>
</feature>
<feature type="compositionally biased region" description="Basic and acidic residues" evidence="1">
    <location>
        <begin position="1122"/>
        <end position="1136"/>
    </location>
</feature>
<feature type="region of interest" description="Disordered" evidence="1">
    <location>
        <begin position="1937"/>
        <end position="1983"/>
    </location>
</feature>
<feature type="compositionally biased region" description="Basic residues" evidence="1">
    <location>
        <begin position="1210"/>
        <end position="1222"/>
    </location>
</feature>
<feature type="compositionally biased region" description="Basic and acidic residues" evidence="1">
    <location>
        <begin position="193"/>
        <end position="207"/>
    </location>
</feature>